<proteinExistence type="predicted"/>
<name>A0ACB9RUH2_9MYRT</name>
<organism evidence="1 2">
    <name type="scientific">Melastoma candidum</name>
    <dbReference type="NCBI Taxonomy" id="119954"/>
    <lineage>
        <taxon>Eukaryota</taxon>
        <taxon>Viridiplantae</taxon>
        <taxon>Streptophyta</taxon>
        <taxon>Embryophyta</taxon>
        <taxon>Tracheophyta</taxon>
        <taxon>Spermatophyta</taxon>
        <taxon>Magnoliopsida</taxon>
        <taxon>eudicotyledons</taxon>
        <taxon>Gunneridae</taxon>
        <taxon>Pentapetalae</taxon>
        <taxon>rosids</taxon>
        <taxon>malvids</taxon>
        <taxon>Myrtales</taxon>
        <taxon>Melastomataceae</taxon>
        <taxon>Melastomatoideae</taxon>
        <taxon>Melastomateae</taxon>
        <taxon>Melastoma</taxon>
    </lineage>
</organism>
<dbReference type="Proteomes" id="UP001057402">
    <property type="component" value="Chromosome 3"/>
</dbReference>
<evidence type="ECO:0000313" key="2">
    <source>
        <dbReference type="Proteomes" id="UP001057402"/>
    </source>
</evidence>
<evidence type="ECO:0000313" key="1">
    <source>
        <dbReference type="EMBL" id="KAI4379582.1"/>
    </source>
</evidence>
<sequence length="183" mass="19678">MASEMPPMTEPDKPTSAGFSRTCSLLSRYLKEKGSSLGDLNLNLSFPNNPAGFRSEVPPQSPARTISLFPESKLKGGKDNPEVAPMTIFYAGKVIVFDDFPAEKAKEVMVLASRASILGSAAPNPADPVPSPAHLPIARRASLHRFLEKRKDRVMARAPYHRMAESPAGTAKPVQAAAADMGY</sequence>
<dbReference type="EMBL" id="CM042882">
    <property type="protein sequence ID" value="KAI4379582.1"/>
    <property type="molecule type" value="Genomic_DNA"/>
</dbReference>
<protein>
    <submittedName>
        <fullName evidence="1">Uncharacterized protein</fullName>
    </submittedName>
</protein>
<keyword evidence="2" id="KW-1185">Reference proteome</keyword>
<comment type="caution">
    <text evidence="1">The sequence shown here is derived from an EMBL/GenBank/DDBJ whole genome shotgun (WGS) entry which is preliminary data.</text>
</comment>
<accession>A0ACB9RUH2</accession>
<reference evidence="2" key="1">
    <citation type="journal article" date="2023" name="Front. Plant Sci.">
        <title>Chromosomal-level genome assembly of Melastoma candidum provides insights into trichome evolution.</title>
        <authorList>
            <person name="Zhong Y."/>
            <person name="Wu W."/>
            <person name="Sun C."/>
            <person name="Zou P."/>
            <person name="Liu Y."/>
            <person name="Dai S."/>
            <person name="Zhou R."/>
        </authorList>
    </citation>
    <scope>NUCLEOTIDE SEQUENCE [LARGE SCALE GENOMIC DNA]</scope>
</reference>
<gene>
    <name evidence="1" type="ORF">MLD38_005860</name>
</gene>